<keyword evidence="7 9" id="KW-0418">Kinase</keyword>
<dbReference type="HAMAP" id="MF_00145">
    <property type="entry name" value="Phosphoglyc_kinase"/>
    <property type="match status" value="1"/>
</dbReference>
<dbReference type="PIRSF" id="PIRSF000724">
    <property type="entry name" value="Pgk"/>
    <property type="match status" value="1"/>
</dbReference>
<evidence type="ECO:0000256" key="5">
    <source>
        <dbReference type="ARBA" id="ARBA00022679"/>
    </source>
</evidence>
<comment type="subunit">
    <text evidence="3 9">Monomer.</text>
</comment>
<keyword evidence="9" id="KW-0324">Glycolysis</keyword>
<feature type="binding site" evidence="9">
    <location>
        <position position="120"/>
    </location>
    <ligand>
        <name>substrate</name>
    </ligand>
</feature>
<feature type="binding site" evidence="9">
    <location>
        <position position="38"/>
    </location>
    <ligand>
        <name>substrate</name>
    </ligand>
</feature>
<comment type="pathway">
    <text evidence="9">Carbohydrate degradation; glycolysis; pyruvate from D-glyceraldehyde 3-phosphate: step 2/5.</text>
</comment>
<dbReference type="CDD" id="cd00318">
    <property type="entry name" value="Phosphoglycerate_kinase"/>
    <property type="match status" value="1"/>
</dbReference>
<dbReference type="Gene3D" id="3.40.50.1260">
    <property type="entry name" value="Phosphoglycerate kinase, N-terminal domain"/>
    <property type="match status" value="2"/>
</dbReference>
<dbReference type="PROSITE" id="PS00111">
    <property type="entry name" value="PGLYCERATE_KINASE"/>
    <property type="match status" value="1"/>
</dbReference>
<evidence type="ECO:0000256" key="3">
    <source>
        <dbReference type="ARBA" id="ARBA00011245"/>
    </source>
</evidence>
<dbReference type="PANTHER" id="PTHR11406:SF23">
    <property type="entry name" value="PHOSPHOGLYCERATE KINASE 1, CHLOROPLASTIC-RELATED"/>
    <property type="match status" value="1"/>
</dbReference>
<comment type="similarity">
    <text evidence="2 9 10">Belongs to the phosphoglycerate kinase family.</text>
</comment>
<keyword evidence="5 9" id="KW-0808">Transferase</keyword>
<evidence type="ECO:0000256" key="4">
    <source>
        <dbReference type="ARBA" id="ARBA00013061"/>
    </source>
</evidence>
<comment type="subcellular location">
    <subcellularLocation>
        <location evidence="9">Cytoplasm</location>
    </subcellularLocation>
</comment>
<comment type="caution">
    <text evidence="9">Lacks conserved residue(s) required for the propagation of feature annotation.</text>
</comment>
<feature type="binding site" evidence="9">
    <location>
        <position position="203"/>
    </location>
    <ligand>
        <name>ATP</name>
        <dbReference type="ChEBI" id="CHEBI:30616"/>
    </ligand>
</feature>
<dbReference type="EMBL" id="JAUSWH010000012">
    <property type="protein sequence ID" value="MDQ0457035.1"/>
    <property type="molecule type" value="Genomic_DNA"/>
</dbReference>
<gene>
    <name evidence="9" type="primary">pgk</name>
    <name evidence="11" type="ORF">QO005_003382</name>
</gene>
<dbReference type="EC" id="2.7.2.3" evidence="4 9"/>
<dbReference type="SUPFAM" id="SSF53748">
    <property type="entry name" value="Phosphoglycerate kinase"/>
    <property type="match status" value="1"/>
</dbReference>
<feature type="binding site" evidence="9">
    <location>
        <begin position="61"/>
        <end position="64"/>
    </location>
    <ligand>
        <name>substrate</name>
    </ligand>
</feature>
<dbReference type="RefSeq" id="WP_307159220.1">
    <property type="nucleotide sequence ID" value="NZ_JAUSWH010000012.1"/>
</dbReference>
<accession>A0ABU0IFM2</accession>
<dbReference type="Proteomes" id="UP001235269">
    <property type="component" value="Unassembled WGS sequence"/>
</dbReference>
<sequence length="399" mass="41500">MPAFKTLDDLTDIAGKRVLVRVDLNVPVSNGKVTDATRIERVAPTIKELSEKGAKVILLAHFGRPKGEPVADMSLSQIVPAVEEVLDQAVAFAEDCIGSAAADAIARMNNGDILLLENTRFHKGEEKNTPDFTAELAKNGDLYVNDAFSAAHRAHASTEGLAHHLPAYAGRTMQAELEALEKGLGNPARPVVAIVGGAKVSTKIDLLMNLVKRVDALVIGGGMANTFIAAQGIDVGKSLCEHDLAATAKQIMIEAESAGCAIVLPEDGVVAREFKANAAHETVAISAIPADAMVLDVGEKSVAAVNEWISKASTLVWNGPLGAFEIAPFDTATVAAAKHAAERTKAGKLTSVAGGGDTVSALNHAGVADDFSYVSTAGGAFLEWMEGKELPGVAVLTQA</sequence>
<keyword evidence="9" id="KW-0963">Cytoplasm</keyword>
<evidence type="ECO:0000256" key="6">
    <source>
        <dbReference type="ARBA" id="ARBA00022741"/>
    </source>
</evidence>
<evidence type="ECO:0000256" key="7">
    <source>
        <dbReference type="ARBA" id="ARBA00022777"/>
    </source>
</evidence>
<evidence type="ECO:0000256" key="2">
    <source>
        <dbReference type="ARBA" id="ARBA00008982"/>
    </source>
</evidence>
<keyword evidence="6 9" id="KW-0547">Nucleotide-binding</keyword>
<keyword evidence="8 9" id="KW-0067">ATP-binding</keyword>
<evidence type="ECO:0000313" key="11">
    <source>
        <dbReference type="EMBL" id="MDQ0457035.1"/>
    </source>
</evidence>
<dbReference type="InterPro" id="IPR015824">
    <property type="entry name" value="Phosphoglycerate_kinase_N"/>
</dbReference>
<evidence type="ECO:0000313" key="12">
    <source>
        <dbReference type="Proteomes" id="UP001235269"/>
    </source>
</evidence>
<dbReference type="Pfam" id="PF00162">
    <property type="entry name" value="PGK"/>
    <property type="match status" value="1"/>
</dbReference>
<dbReference type="PRINTS" id="PR00477">
    <property type="entry name" value="PHGLYCKINASE"/>
</dbReference>
<protein>
    <recommendedName>
        <fullName evidence="4 9">Phosphoglycerate kinase</fullName>
        <ecNumber evidence="4 9">2.7.2.3</ecNumber>
    </recommendedName>
</protein>
<evidence type="ECO:0000256" key="9">
    <source>
        <dbReference type="HAMAP-Rule" id="MF_00145"/>
    </source>
</evidence>
<proteinExistence type="inferred from homology"/>
<dbReference type="InterPro" id="IPR036043">
    <property type="entry name" value="Phosphoglycerate_kinase_sf"/>
</dbReference>
<keyword evidence="12" id="KW-1185">Reference proteome</keyword>
<evidence type="ECO:0000256" key="1">
    <source>
        <dbReference type="ARBA" id="ARBA00000642"/>
    </source>
</evidence>
<name>A0ABU0IFM2_9HYPH</name>
<reference evidence="11 12" key="1">
    <citation type="submission" date="2023-07" db="EMBL/GenBank/DDBJ databases">
        <title>Genomic Encyclopedia of Type Strains, Phase IV (KMG-IV): sequencing the most valuable type-strain genomes for metagenomic binning, comparative biology and taxonomic classification.</title>
        <authorList>
            <person name="Goeker M."/>
        </authorList>
    </citation>
    <scope>NUCLEOTIDE SEQUENCE [LARGE SCALE GENOMIC DNA]</scope>
    <source>
        <strain evidence="11 12">DSM 100301</strain>
    </source>
</reference>
<feature type="binding site" evidence="9">
    <location>
        <position position="153"/>
    </location>
    <ligand>
        <name>substrate</name>
    </ligand>
</feature>
<feature type="binding site" evidence="9">
    <location>
        <position position="325"/>
    </location>
    <ligand>
        <name>ATP</name>
        <dbReference type="ChEBI" id="CHEBI:30616"/>
    </ligand>
</feature>
<dbReference type="InterPro" id="IPR001576">
    <property type="entry name" value="Phosphoglycerate_kinase"/>
</dbReference>
<comment type="caution">
    <text evidence="11">The sequence shown here is derived from an EMBL/GenBank/DDBJ whole genome shotgun (WGS) entry which is preliminary data.</text>
</comment>
<feature type="binding site" evidence="9">
    <location>
        <begin position="355"/>
        <end position="358"/>
    </location>
    <ligand>
        <name>ATP</name>
        <dbReference type="ChEBI" id="CHEBI:30616"/>
    </ligand>
</feature>
<dbReference type="PANTHER" id="PTHR11406">
    <property type="entry name" value="PHOSPHOGLYCERATE KINASE"/>
    <property type="match status" value="1"/>
</dbReference>
<evidence type="ECO:0000256" key="10">
    <source>
        <dbReference type="RuleBase" id="RU000532"/>
    </source>
</evidence>
<comment type="catalytic activity">
    <reaction evidence="1 9 10">
        <text>(2R)-3-phosphoglycerate + ATP = (2R)-3-phospho-glyceroyl phosphate + ADP</text>
        <dbReference type="Rhea" id="RHEA:14801"/>
        <dbReference type="ChEBI" id="CHEBI:30616"/>
        <dbReference type="ChEBI" id="CHEBI:57604"/>
        <dbReference type="ChEBI" id="CHEBI:58272"/>
        <dbReference type="ChEBI" id="CHEBI:456216"/>
        <dbReference type="EC" id="2.7.2.3"/>
    </reaction>
</comment>
<evidence type="ECO:0000256" key="8">
    <source>
        <dbReference type="ARBA" id="ARBA00022840"/>
    </source>
</evidence>
<dbReference type="InterPro" id="IPR015911">
    <property type="entry name" value="Phosphoglycerate_kinase_CS"/>
</dbReference>
<organism evidence="11 12">
    <name type="scientific">Rhizobium paknamense</name>
    <dbReference type="NCBI Taxonomy" id="1206817"/>
    <lineage>
        <taxon>Bacteria</taxon>
        <taxon>Pseudomonadati</taxon>
        <taxon>Pseudomonadota</taxon>
        <taxon>Alphaproteobacteria</taxon>
        <taxon>Hyphomicrobiales</taxon>
        <taxon>Rhizobiaceae</taxon>
        <taxon>Rhizobium/Agrobacterium group</taxon>
        <taxon>Rhizobium</taxon>
    </lineage>
</organism>
<feature type="binding site" evidence="9">
    <location>
        <begin position="23"/>
        <end position="25"/>
    </location>
    <ligand>
        <name>substrate</name>
    </ligand>
</feature>
<dbReference type="GO" id="GO:0004618">
    <property type="term" value="F:phosphoglycerate kinase activity"/>
    <property type="evidence" value="ECO:0007669"/>
    <property type="project" value="UniProtKB-EC"/>
</dbReference>